<dbReference type="Pfam" id="PF13242">
    <property type="entry name" value="Hydrolase_like"/>
    <property type="match status" value="1"/>
</dbReference>
<gene>
    <name evidence="1" type="ORF">BU204_02590</name>
</gene>
<evidence type="ECO:0008006" key="3">
    <source>
        <dbReference type="Google" id="ProtNLM"/>
    </source>
</evidence>
<dbReference type="InterPro" id="IPR050155">
    <property type="entry name" value="HAD-like_hydrolase_sf"/>
</dbReference>
<dbReference type="OrthoDB" id="9781769at2"/>
<evidence type="ECO:0000313" key="2">
    <source>
        <dbReference type="Proteomes" id="UP000185596"/>
    </source>
</evidence>
<dbReference type="PANTHER" id="PTHR43434:SF1">
    <property type="entry name" value="PHOSPHOGLYCOLATE PHOSPHATASE"/>
    <property type="match status" value="1"/>
</dbReference>
<keyword evidence="2" id="KW-1185">Reference proteome</keyword>
<dbReference type="Gene3D" id="1.10.150.240">
    <property type="entry name" value="Putative phosphatase, domain 2"/>
    <property type="match status" value="1"/>
</dbReference>
<dbReference type="PANTHER" id="PTHR43434">
    <property type="entry name" value="PHOSPHOGLYCOLATE PHOSPHATASE"/>
    <property type="match status" value="1"/>
</dbReference>
<dbReference type="InterPro" id="IPR023198">
    <property type="entry name" value="PGP-like_dom2"/>
</dbReference>
<dbReference type="Gene3D" id="3.40.50.1000">
    <property type="entry name" value="HAD superfamily/HAD-like"/>
    <property type="match status" value="1"/>
</dbReference>
<comment type="caution">
    <text evidence="1">The sequence shown here is derived from an EMBL/GenBank/DDBJ whole genome shotgun (WGS) entry which is preliminary data.</text>
</comment>
<dbReference type="GO" id="GO:0006281">
    <property type="term" value="P:DNA repair"/>
    <property type="evidence" value="ECO:0007669"/>
    <property type="project" value="TreeGrafter"/>
</dbReference>
<organism evidence="1 2">
    <name type="scientific">Actinophytocola xanthii</name>
    <dbReference type="NCBI Taxonomy" id="1912961"/>
    <lineage>
        <taxon>Bacteria</taxon>
        <taxon>Bacillati</taxon>
        <taxon>Actinomycetota</taxon>
        <taxon>Actinomycetes</taxon>
        <taxon>Pseudonocardiales</taxon>
        <taxon>Pseudonocardiaceae</taxon>
    </lineage>
</organism>
<protein>
    <recommendedName>
        <fullName evidence="3">Haloacid dehalogenase</fullName>
    </recommendedName>
</protein>
<dbReference type="GO" id="GO:0008967">
    <property type="term" value="F:phosphoglycolate phosphatase activity"/>
    <property type="evidence" value="ECO:0007669"/>
    <property type="project" value="TreeGrafter"/>
</dbReference>
<name>A0A1Q8CY19_9PSEU</name>
<evidence type="ECO:0000313" key="1">
    <source>
        <dbReference type="EMBL" id="OLF19256.1"/>
    </source>
</evidence>
<dbReference type="AlphaFoldDB" id="A0A1Q8CY19"/>
<dbReference type="RefSeq" id="WP_075123860.1">
    <property type="nucleotide sequence ID" value="NZ_MSIE01000002.1"/>
</dbReference>
<dbReference type="Proteomes" id="UP000185596">
    <property type="component" value="Unassembled WGS sequence"/>
</dbReference>
<sequence length="247" mass="26806">MRTGGRERYLLLWAIDGTLIEANGFRHTMYSRVFDELLGIPFRKVVSAPGFSTIEKIRRTLSFHGVTPTDRLVGLVSDRLVSGYVAARDELADDGQLLPGAVAALRRFAADERFVQTVLTCTLKGIACAKIEAFGLSPLFETSVGAYGDDAFRRVELPDVARRRCELTGRHVPRSGTVVIGDTDEDMRTAKAAGAHAVAVATGRCSPSALWCAGADIVVPDLTDIAPVWDYLEAVGRRSTRSRPVAL</sequence>
<dbReference type="SUPFAM" id="SSF56784">
    <property type="entry name" value="HAD-like"/>
    <property type="match status" value="1"/>
</dbReference>
<dbReference type="InterPro" id="IPR023214">
    <property type="entry name" value="HAD_sf"/>
</dbReference>
<reference evidence="1 2" key="1">
    <citation type="submission" date="2016-12" db="EMBL/GenBank/DDBJ databases">
        <title>The draft genome sequence of Actinophytocola sp. 11-183.</title>
        <authorList>
            <person name="Wang W."/>
            <person name="Yuan L."/>
        </authorList>
    </citation>
    <scope>NUCLEOTIDE SEQUENCE [LARGE SCALE GENOMIC DNA]</scope>
    <source>
        <strain evidence="1 2">11-183</strain>
    </source>
</reference>
<accession>A0A1Q8CY19</accession>
<dbReference type="GO" id="GO:0005829">
    <property type="term" value="C:cytosol"/>
    <property type="evidence" value="ECO:0007669"/>
    <property type="project" value="TreeGrafter"/>
</dbReference>
<proteinExistence type="predicted"/>
<dbReference type="InterPro" id="IPR036412">
    <property type="entry name" value="HAD-like_sf"/>
</dbReference>
<dbReference type="EMBL" id="MSIE01000002">
    <property type="protein sequence ID" value="OLF19256.1"/>
    <property type="molecule type" value="Genomic_DNA"/>
</dbReference>
<dbReference type="STRING" id="1912961.BU204_02590"/>